<feature type="domain" description="Peptidase M14" evidence="14">
    <location>
        <begin position="1091"/>
        <end position="1432"/>
    </location>
</feature>
<evidence type="ECO:0000313" key="15">
    <source>
        <dbReference type="Proteomes" id="UP001652620"/>
    </source>
</evidence>
<feature type="compositionally biased region" description="Polar residues" evidence="12">
    <location>
        <begin position="542"/>
        <end position="563"/>
    </location>
</feature>
<feature type="compositionally biased region" description="Acidic residues" evidence="12">
    <location>
        <begin position="632"/>
        <end position="651"/>
    </location>
</feature>
<dbReference type="PROSITE" id="PS52035">
    <property type="entry name" value="PEPTIDASE_M14"/>
    <property type="match status" value="1"/>
</dbReference>
<name>A0ABM3JTL2_BACDO</name>
<accession>A0ABM3JTL2</accession>
<dbReference type="PANTHER" id="PTHR11705">
    <property type="entry name" value="PROTEASE FAMILY M14 CARBOXYPEPTIDASE A,B"/>
    <property type="match status" value="1"/>
</dbReference>
<dbReference type="InterPro" id="IPR003146">
    <property type="entry name" value="M14A_act_pep"/>
</dbReference>
<keyword evidence="10" id="KW-1015">Disulfide bond</keyword>
<feature type="signal peptide" evidence="13">
    <location>
        <begin position="1"/>
        <end position="18"/>
    </location>
</feature>
<evidence type="ECO:0000256" key="6">
    <source>
        <dbReference type="ARBA" id="ARBA00022729"/>
    </source>
</evidence>
<reference evidence="16" key="1">
    <citation type="submission" date="2025-08" db="UniProtKB">
        <authorList>
            <consortium name="RefSeq"/>
        </authorList>
    </citation>
    <scope>IDENTIFICATION</scope>
    <source>
        <tissue evidence="16">Adult</tissue>
    </source>
</reference>
<dbReference type="Pfam" id="PF00246">
    <property type="entry name" value="Peptidase_M14"/>
    <property type="match status" value="1"/>
</dbReference>
<keyword evidence="5" id="KW-0479">Metal-binding</keyword>
<organism evidence="15 16">
    <name type="scientific">Bactrocera dorsalis</name>
    <name type="common">Oriental fruit fly</name>
    <name type="synonym">Dacus dorsalis</name>
    <dbReference type="NCBI Taxonomy" id="27457"/>
    <lineage>
        <taxon>Eukaryota</taxon>
        <taxon>Metazoa</taxon>
        <taxon>Ecdysozoa</taxon>
        <taxon>Arthropoda</taxon>
        <taxon>Hexapoda</taxon>
        <taxon>Insecta</taxon>
        <taxon>Pterygota</taxon>
        <taxon>Neoptera</taxon>
        <taxon>Endopterygota</taxon>
        <taxon>Diptera</taxon>
        <taxon>Brachycera</taxon>
        <taxon>Muscomorpha</taxon>
        <taxon>Tephritoidea</taxon>
        <taxon>Tephritidae</taxon>
        <taxon>Bactrocera</taxon>
        <taxon>Bactrocera</taxon>
    </lineage>
</organism>
<dbReference type="GeneID" id="105222519"/>
<dbReference type="InterPro" id="IPR000834">
    <property type="entry name" value="Peptidase_M14"/>
</dbReference>
<proteinExistence type="inferred from homology"/>
<dbReference type="Gene3D" id="3.30.70.340">
    <property type="entry name" value="Metallocarboxypeptidase-like"/>
    <property type="match status" value="1"/>
</dbReference>
<evidence type="ECO:0000256" key="8">
    <source>
        <dbReference type="ARBA" id="ARBA00022833"/>
    </source>
</evidence>
<evidence type="ECO:0000256" key="9">
    <source>
        <dbReference type="ARBA" id="ARBA00023049"/>
    </source>
</evidence>
<comment type="cofactor">
    <cofactor evidence="1">
        <name>Zn(2+)</name>
        <dbReference type="ChEBI" id="CHEBI:29105"/>
    </cofactor>
</comment>
<dbReference type="PRINTS" id="PR00765">
    <property type="entry name" value="CRBOXYPTASEA"/>
</dbReference>
<evidence type="ECO:0000256" key="2">
    <source>
        <dbReference type="ARBA" id="ARBA00005988"/>
    </source>
</evidence>
<feature type="compositionally biased region" description="Basic residues" evidence="12">
    <location>
        <begin position="742"/>
        <end position="751"/>
    </location>
</feature>
<protein>
    <submittedName>
        <fullName evidence="16">Uncharacterized protein LOC105222519</fullName>
    </submittedName>
</protein>
<gene>
    <name evidence="16" type="primary">LOC105222519</name>
</gene>
<keyword evidence="9" id="KW-0482">Metalloprotease</keyword>
<dbReference type="RefSeq" id="XP_049312553.1">
    <property type="nucleotide sequence ID" value="XM_049456596.1"/>
</dbReference>
<keyword evidence="4" id="KW-0645">Protease</keyword>
<keyword evidence="3" id="KW-0121">Carboxypeptidase</keyword>
<feature type="compositionally biased region" description="Acidic residues" evidence="12">
    <location>
        <begin position="680"/>
        <end position="689"/>
    </location>
</feature>
<feature type="compositionally biased region" description="Low complexity" evidence="12">
    <location>
        <begin position="564"/>
        <end position="577"/>
    </location>
</feature>
<dbReference type="SUPFAM" id="SSF54897">
    <property type="entry name" value="Protease propeptides/inhibitors"/>
    <property type="match status" value="1"/>
</dbReference>
<evidence type="ECO:0000256" key="7">
    <source>
        <dbReference type="ARBA" id="ARBA00022801"/>
    </source>
</evidence>
<dbReference type="Pfam" id="PF02244">
    <property type="entry name" value="Propep_M14"/>
    <property type="match status" value="1"/>
</dbReference>
<dbReference type="Proteomes" id="UP001652620">
    <property type="component" value="Chromosome 4"/>
</dbReference>
<evidence type="ECO:0000256" key="11">
    <source>
        <dbReference type="PROSITE-ProRule" id="PRU01379"/>
    </source>
</evidence>
<dbReference type="InterPro" id="IPR036990">
    <property type="entry name" value="M14A-like_propep"/>
</dbReference>
<keyword evidence="6 13" id="KW-0732">Signal</keyword>
<dbReference type="PANTHER" id="PTHR11705:SF89">
    <property type="entry name" value="PEPTIDASE M14 CARBOXYPEPTIDASE A DOMAIN-CONTAINING PROTEIN"/>
    <property type="match status" value="1"/>
</dbReference>
<evidence type="ECO:0000256" key="4">
    <source>
        <dbReference type="ARBA" id="ARBA00022670"/>
    </source>
</evidence>
<feature type="chain" id="PRO_5046454967" evidence="13">
    <location>
        <begin position="19"/>
        <end position="1432"/>
    </location>
</feature>
<evidence type="ECO:0000313" key="16">
    <source>
        <dbReference type="RefSeq" id="XP_049312553.1"/>
    </source>
</evidence>
<feature type="region of interest" description="Disordered" evidence="12">
    <location>
        <begin position="362"/>
        <end position="393"/>
    </location>
</feature>
<sequence length="1432" mass="163170">MLCFFVVTKLLMLKLLLASISGLRAAYDFGYHPSAEEFDNFVRDTKRTWTRDLLANEHRRAWTAKPPYRNVNGNFVPKYNRDEERLSVATKHGASWPGHVQRVGRPLKHWHESPSAAAAAHALNGQTVGSTFDFNMFDDQAGSDEINTFDLPSVHAFTGATQHNPQVSSTTQPQLPAHNLKMPPVKQSLGSVIEIASSSETQKQTQQNANQSFENLTKNHSAQQFPLFFTNPTTGIIYAITEVGHMPDAVNTLPSSSNNSSIPIYISKEQYERDLYLQRKYYESNCQAPAPAPLDKISVDRIPTTITSAISAGSNSTMRPQIIRLQRPLSTPVTKIPISKLPTHLHKPPPVMVQTELTISDQVHLPTRKHKTKLKRKNKKKPNRPGRKPNTHLIGLKHSELPQIIKGVRASTAKPQTSTEKQQVATQLEKPNFTNGIFSKSLTSQEHRLHKRSVTNIRAYINEPRSMKMTDKQLIGQAALTPTKESNNVKMMNEPTKPVARRRPRIKQRRAKVGNHTEIQKLSNSAFNRTNWELPKQPVRRGNSTKLKTKQTTKIANQTLSHNTTTELPTLTLTTTTHSKARKKKVKHRRKKKKDKVEKRGEFDLFNFDSDEDDEDDDDDDDDEKTSHRNDNDDDEDDDEDDSYEEDEDSFYDYKQTNKKRKQGNHKPQLENSNSASLEQTEEYTEETAEQTTDVNKNSIVIDDGSSAEPGADFGAMGSEETIMYSSSITTTMKPSTYTKSATKKRIRRRPSYSDASNSYEDYEEDDEAGVGGGIGGFFRMIFYPVQVFMNNVADNFGSKESEEEQYIYPTYTTYHNGIQRIESDEEEEEESNSLTSWLSSWFSFNRHKKNIGSTTPVPPPPTPTEPPSWFESWFNFGGKPTSEETSENDDKWFFGWFDSRPKRRRKKTTTTTTTVRTPDAQVPILTIVDPLKNPQNWIGILAHHIINSTATAVTQNPLMNAITQTTVNPDVPRKINYERYQIWRLKPLDDTQVHALEDYKKSEDGIKLQWLKGPSLRGLTDVLVPPNQLMDFEASLSFESIAHEVLIYDVGKAIVYEQAQEQFHFNAAMRPFKNNKNQQKQQAMTMSWHKYYEYDDIITHLEILRMRHPQLVELIHIGRSYEGRPLVIVKIESKEHAASVASQSEVAHKKLKSKKQPKEANSVFIESGTHGLEWIGPATSLWMISELLRLIKSNKTTVDNEYIKNTTWYFMPILNPDGYVYSHKYDRFWRKTRSRHISRPNGIIDSAMTWLQQKKIATRVCYGVDLDRNWHYQWGRRGSSKSACNEVYAGPGPFSEPESKALSEFLIDYRKQIKMYISLQAYGQIISYPMKANTSFNAERIDDFLDVAMVGTDGLRKQGSKSRYKIDSTSDLVENRSGCSDAFAAYEVGIPFSFTIQLADNGVHGYLLPSASIEPTARDAFEIITAMIDYI</sequence>
<dbReference type="SMART" id="SM00631">
    <property type="entry name" value="Zn_pept"/>
    <property type="match status" value="1"/>
</dbReference>
<feature type="compositionally biased region" description="Basic residues" evidence="12">
    <location>
        <begin position="579"/>
        <end position="594"/>
    </location>
</feature>
<keyword evidence="15" id="KW-1185">Reference proteome</keyword>
<comment type="caution">
    <text evidence="11">Lacks conserved residue(s) required for the propagation of feature annotation.</text>
</comment>
<comment type="similarity">
    <text evidence="2 11">Belongs to the peptidase M14 family.</text>
</comment>
<evidence type="ECO:0000256" key="10">
    <source>
        <dbReference type="ARBA" id="ARBA00023157"/>
    </source>
</evidence>
<evidence type="ECO:0000256" key="1">
    <source>
        <dbReference type="ARBA" id="ARBA00001947"/>
    </source>
</evidence>
<evidence type="ECO:0000259" key="14">
    <source>
        <dbReference type="PROSITE" id="PS52035"/>
    </source>
</evidence>
<dbReference type="Gene3D" id="3.40.630.10">
    <property type="entry name" value="Zn peptidases"/>
    <property type="match status" value="1"/>
</dbReference>
<evidence type="ECO:0000256" key="13">
    <source>
        <dbReference type="SAM" id="SignalP"/>
    </source>
</evidence>
<feature type="compositionally biased region" description="Basic residues" evidence="12">
    <location>
        <begin position="366"/>
        <end position="390"/>
    </location>
</feature>
<feature type="region of interest" description="Disordered" evidence="12">
    <location>
        <begin position="736"/>
        <end position="767"/>
    </location>
</feature>
<keyword evidence="7" id="KW-0378">Hydrolase</keyword>
<feature type="region of interest" description="Disordered" evidence="12">
    <location>
        <begin position="509"/>
        <end position="716"/>
    </location>
</feature>
<evidence type="ECO:0000256" key="5">
    <source>
        <dbReference type="ARBA" id="ARBA00022723"/>
    </source>
</evidence>
<keyword evidence="8" id="KW-0862">Zinc</keyword>
<evidence type="ECO:0000256" key="3">
    <source>
        <dbReference type="ARBA" id="ARBA00022645"/>
    </source>
</evidence>
<dbReference type="SUPFAM" id="SSF53187">
    <property type="entry name" value="Zn-dependent exopeptidases"/>
    <property type="match status" value="1"/>
</dbReference>
<evidence type="ECO:0000256" key="12">
    <source>
        <dbReference type="SAM" id="MobiDB-lite"/>
    </source>
</evidence>
<feature type="compositionally biased region" description="Acidic residues" evidence="12">
    <location>
        <begin position="609"/>
        <end position="624"/>
    </location>
</feature>
<feature type="compositionally biased region" description="Polar residues" evidence="12">
    <location>
        <begin position="520"/>
        <end position="531"/>
    </location>
</feature>